<dbReference type="CDD" id="cd06532">
    <property type="entry name" value="Glyco_transf_25"/>
    <property type="match status" value="1"/>
</dbReference>
<dbReference type="AlphaFoldDB" id="A0A9W8E502"/>
<dbReference type="InterPro" id="IPR002654">
    <property type="entry name" value="Glyco_trans_25"/>
</dbReference>
<dbReference type="OrthoDB" id="47375at2759"/>
<proteinExistence type="predicted"/>
<gene>
    <name evidence="3" type="ORF">IWQ62_005702</name>
</gene>
<name>A0A9W8E502_9FUNG</name>
<keyword evidence="1" id="KW-1133">Transmembrane helix</keyword>
<evidence type="ECO:0000313" key="4">
    <source>
        <dbReference type="Proteomes" id="UP001150925"/>
    </source>
</evidence>
<evidence type="ECO:0000259" key="2">
    <source>
        <dbReference type="Pfam" id="PF01755"/>
    </source>
</evidence>
<keyword evidence="1" id="KW-0472">Membrane</keyword>
<feature type="transmembrane region" description="Helical" evidence="1">
    <location>
        <begin position="24"/>
        <end position="48"/>
    </location>
</feature>
<feature type="domain" description="Glycosyl transferase family 25" evidence="2">
    <location>
        <begin position="82"/>
        <end position="246"/>
    </location>
</feature>
<dbReference type="Proteomes" id="UP001150925">
    <property type="component" value="Unassembled WGS sequence"/>
</dbReference>
<sequence>MGSEEFNDTLLPGGSAKPSSRKKWLVLATLLIVCFNVAMTVLFTWLALPRCQITPILPAAVPESLVEYRLPQLNLQRSLGFDKVFVVNLDSRKDRMEFFAEASDFVRFDYTRLPAVMAEDARDEAGNPSSHQACWRSHMLLYDRIINTPELNHVLILEDDIDMELDLQYLLHRGLKALNKADPNWELLWVGHCREAAPESNLVDKDTDLYRSYNPYCTHAYAVSRSGAAKLHEIMKKFTQPIDLMMMDAIAAGRINSYSFKQPLITQYHFNGDYSDINSDGHLNPGGHKRNSESVRTRIQALRI</sequence>
<dbReference type="Pfam" id="PF01755">
    <property type="entry name" value="Glyco_transf_25"/>
    <property type="match status" value="1"/>
</dbReference>
<organism evidence="3 4">
    <name type="scientific">Dispira parvispora</name>
    <dbReference type="NCBI Taxonomy" id="1520584"/>
    <lineage>
        <taxon>Eukaryota</taxon>
        <taxon>Fungi</taxon>
        <taxon>Fungi incertae sedis</taxon>
        <taxon>Zoopagomycota</taxon>
        <taxon>Kickxellomycotina</taxon>
        <taxon>Dimargaritomycetes</taxon>
        <taxon>Dimargaritales</taxon>
        <taxon>Dimargaritaceae</taxon>
        <taxon>Dispira</taxon>
    </lineage>
</organism>
<evidence type="ECO:0000313" key="3">
    <source>
        <dbReference type="EMBL" id="KAJ1954676.1"/>
    </source>
</evidence>
<protein>
    <recommendedName>
        <fullName evidence="2">Glycosyl transferase family 25 domain-containing protein</fullName>
    </recommendedName>
</protein>
<keyword evidence="4" id="KW-1185">Reference proteome</keyword>
<dbReference type="EMBL" id="JANBPY010002514">
    <property type="protein sequence ID" value="KAJ1954676.1"/>
    <property type="molecule type" value="Genomic_DNA"/>
</dbReference>
<evidence type="ECO:0000256" key="1">
    <source>
        <dbReference type="SAM" id="Phobius"/>
    </source>
</evidence>
<reference evidence="3" key="1">
    <citation type="submission" date="2022-07" db="EMBL/GenBank/DDBJ databases">
        <title>Phylogenomic reconstructions and comparative analyses of Kickxellomycotina fungi.</title>
        <authorList>
            <person name="Reynolds N.K."/>
            <person name="Stajich J.E."/>
            <person name="Barry K."/>
            <person name="Grigoriev I.V."/>
            <person name="Crous P."/>
            <person name="Smith M.E."/>
        </authorList>
    </citation>
    <scope>NUCLEOTIDE SEQUENCE</scope>
    <source>
        <strain evidence="3">RSA 1196</strain>
    </source>
</reference>
<comment type="caution">
    <text evidence="3">The sequence shown here is derived from an EMBL/GenBank/DDBJ whole genome shotgun (WGS) entry which is preliminary data.</text>
</comment>
<keyword evidence="1" id="KW-0812">Transmembrane</keyword>
<accession>A0A9W8E502</accession>